<name>A0ABV5LNZ4_9ACTN</name>
<evidence type="ECO:0000256" key="1">
    <source>
        <dbReference type="SAM" id="MobiDB-lite"/>
    </source>
</evidence>
<reference evidence="2 3" key="1">
    <citation type="submission" date="2024-09" db="EMBL/GenBank/DDBJ databases">
        <authorList>
            <person name="Sun Q."/>
            <person name="Mori K."/>
        </authorList>
    </citation>
    <scope>NUCLEOTIDE SEQUENCE [LARGE SCALE GENOMIC DNA]</scope>
    <source>
        <strain evidence="2 3">TISTR 1856</strain>
    </source>
</reference>
<proteinExistence type="predicted"/>
<dbReference type="EMBL" id="JBHMDM010000001">
    <property type="protein sequence ID" value="MFB9375751.1"/>
    <property type="molecule type" value="Genomic_DNA"/>
</dbReference>
<evidence type="ECO:0008006" key="4">
    <source>
        <dbReference type="Google" id="ProtNLM"/>
    </source>
</evidence>
<sequence>MERAVIGLPVPPAVAPQRGLENTLEHLVAAADEAAAGGVPTLVVVAATAAGAVGETERLLAHWAPLVALVDDVALVGSLHPGPALAAADALVADPATTLLLTTVSGVRVHPTWVLDHVRHHRGGALASTAPVRPRTAPSVARQLSLDRGPDPDPHPVASNLAVRASLYREAGPDPASWPLQFALTPVVELAVVIPRVRSAGPR</sequence>
<evidence type="ECO:0000313" key="3">
    <source>
        <dbReference type="Proteomes" id="UP001589748"/>
    </source>
</evidence>
<evidence type="ECO:0000313" key="2">
    <source>
        <dbReference type="EMBL" id="MFB9375751.1"/>
    </source>
</evidence>
<protein>
    <recommendedName>
        <fullName evidence="4">Glycosyl transferase family 2</fullName>
    </recommendedName>
</protein>
<comment type="caution">
    <text evidence="2">The sequence shown here is derived from an EMBL/GenBank/DDBJ whole genome shotgun (WGS) entry which is preliminary data.</text>
</comment>
<keyword evidence="3" id="KW-1185">Reference proteome</keyword>
<dbReference type="RefSeq" id="WP_380139973.1">
    <property type="nucleotide sequence ID" value="NZ_JBHLUI010000012.1"/>
</dbReference>
<organism evidence="2 3">
    <name type="scientific">Kineococcus gynurae</name>
    <dbReference type="NCBI Taxonomy" id="452979"/>
    <lineage>
        <taxon>Bacteria</taxon>
        <taxon>Bacillati</taxon>
        <taxon>Actinomycetota</taxon>
        <taxon>Actinomycetes</taxon>
        <taxon>Kineosporiales</taxon>
        <taxon>Kineosporiaceae</taxon>
        <taxon>Kineococcus</taxon>
    </lineage>
</organism>
<gene>
    <name evidence="2" type="ORF">ACFFVI_02105</name>
</gene>
<dbReference type="Proteomes" id="UP001589748">
    <property type="component" value="Unassembled WGS sequence"/>
</dbReference>
<feature type="region of interest" description="Disordered" evidence="1">
    <location>
        <begin position="126"/>
        <end position="157"/>
    </location>
</feature>
<accession>A0ABV5LNZ4</accession>